<organism evidence="1 2">
    <name type="scientific">Pristionchus pacificus</name>
    <name type="common">Parasitic nematode worm</name>
    <dbReference type="NCBI Taxonomy" id="54126"/>
    <lineage>
        <taxon>Eukaryota</taxon>
        <taxon>Metazoa</taxon>
        <taxon>Ecdysozoa</taxon>
        <taxon>Nematoda</taxon>
        <taxon>Chromadorea</taxon>
        <taxon>Rhabditida</taxon>
        <taxon>Rhabditina</taxon>
        <taxon>Diplogasteromorpha</taxon>
        <taxon>Diplogasteroidea</taxon>
        <taxon>Neodiplogasteridae</taxon>
        <taxon>Pristionchus</taxon>
    </lineage>
</organism>
<dbReference type="Proteomes" id="UP000005239">
    <property type="component" value="Unassembled WGS sequence"/>
</dbReference>
<keyword evidence="2" id="KW-1185">Reference proteome</keyword>
<accession>A0A8R1UZG4</accession>
<name>A0A2A6BXF0_PRIPA</name>
<evidence type="ECO:0000313" key="1">
    <source>
        <dbReference type="EnsemblMetazoa" id="PPA42608.1"/>
    </source>
</evidence>
<protein>
    <submittedName>
        <fullName evidence="1">Uncharacterized protein</fullName>
    </submittedName>
</protein>
<gene>
    <name evidence="1" type="primary">WBGene00280977</name>
</gene>
<accession>A0A2A6BXF0</accession>
<dbReference type="AlphaFoldDB" id="A0A2A6BXF0"/>
<dbReference type="EnsemblMetazoa" id="PPA42608.1">
    <property type="protein sequence ID" value="PPA42608.1"/>
    <property type="gene ID" value="WBGene00280977"/>
</dbReference>
<reference evidence="1" key="2">
    <citation type="submission" date="2022-06" db="UniProtKB">
        <authorList>
            <consortium name="EnsemblMetazoa"/>
        </authorList>
    </citation>
    <scope>IDENTIFICATION</scope>
    <source>
        <strain evidence="1">PS312</strain>
    </source>
</reference>
<sequence>MAATGVPEAYAPKSGALPTTAKTASSATEMNAEKYAAAVQRAKRGDWGCGCTGSTCIDCFSYKISIWKDIKCNHVTNCTTMEVCKNAQGEESTDCANRYQAVP</sequence>
<evidence type="ECO:0000313" key="2">
    <source>
        <dbReference type="Proteomes" id="UP000005239"/>
    </source>
</evidence>
<reference evidence="2" key="1">
    <citation type="journal article" date="2008" name="Nat. Genet.">
        <title>The Pristionchus pacificus genome provides a unique perspective on nematode lifestyle and parasitism.</title>
        <authorList>
            <person name="Dieterich C."/>
            <person name="Clifton S.W."/>
            <person name="Schuster L.N."/>
            <person name="Chinwalla A."/>
            <person name="Delehaunty K."/>
            <person name="Dinkelacker I."/>
            <person name="Fulton L."/>
            <person name="Fulton R."/>
            <person name="Godfrey J."/>
            <person name="Minx P."/>
            <person name="Mitreva M."/>
            <person name="Roeseler W."/>
            <person name="Tian H."/>
            <person name="Witte H."/>
            <person name="Yang S.P."/>
            <person name="Wilson R.K."/>
            <person name="Sommer R.J."/>
        </authorList>
    </citation>
    <scope>NUCLEOTIDE SEQUENCE [LARGE SCALE GENOMIC DNA]</scope>
    <source>
        <strain evidence="2">PS312</strain>
    </source>
</reference>
<proteinExistence type="predicted"/>